<sequence>MSRPSREKNPDQDGAERTTVLARTTPIAVRVPATAAGAPDGTGSGSATGAWALVDGVPVRSAPGQEIQQAVLDHLHRMARAAGHPVHATVTDERSGYVVPLRVHCDGSSTFTAEPVRITAATSSGAVRPGAAQGGASTGAGSTGEGRMPAMPPAAPETPGATDPTVVLRVPPAPVTTGTAHAPGTVAPPTGEFGPPPVMDGPAAAADTRPAQAGPFAGPAVGPVARPAPTPSATGVSEVSETSEGAEDSETAPVTGPLASVGPLPDEEPKPHPDTAPAPVCGFDAVAEAVLGEDPGAVTGGAGPAAFAEAVTAVHAAVRDGRVQEAADLAGRTAADASAALGPDHAEVLYLRELLAYLAWLDGDPLRACTLLLDLARTRLQDGDARGAYGDVLSAVTAWRAVREPEQGLRLGGELLAVWGRLAGQDGPAADDQDRLDAVRARLERLAARTGARTSPADH</sequence>
<keyword evidence="3" id="KW-1185">Reference proteome</keyword>
<evidence type="ECO:0000313" key="2">
    <source>
        <dbReference type="EMBL" id="NJP15011.1"/>
    </source>
</evidence>
<gene>
    <name evidence="2" type="ORF">HCJ95_12075</name>
</gene>
<feature type="compositionally biased region" description="Basic and acidic residues" evidence="1">
    <location>
        <begin position="1"/>
        <end position="16"/>
    </location>
</feature>
<organism evidence="2 3">
    <name type="scientific">Streptomyces thermoviolaceus subsp. thermoviolaceus</name>
    <dbReference type="NCBI Taxonomy" id="66860"/>
    <lineage>
        <taxon>Bacteria</taxon>
        <taxon>Bacillati</taxon>
        <taxon>Actinomycetota</taxon>
        <taxon>Actinomycetes</taxon>
        <taxon>Kitasatosporales</taxon>
        <taxon>Streptomycetaceae</taxon>
        <taxon>Streptomyces</taxon>
    </lineage>
</organism>
<feature type="compositionally biased region" description="Polar residues" evidence="1">
    <location>
        <begin position="231"/>
        <end position="243"/>
    </location>
</feature>
<reference evidence="2 3" key="1">
    <citation type="submission" date="2020-03" db="EMBL/GenBank/DDBJ databases">
        <title>WGS of actinomycetes isolated from Thailand.</title>
        <authorList>
            <person name="Thawai C."/>
        </authorList>
    </citation>
    <scope>NUCLEOTIDE SEQUENCE [LARGE SCALE GENOMIC DNA]</scope>
    <source>
        <strain evidence="2 3">NBRC 13905</strain>
    </source>
</reference>
<accession>A0ABX0YQZ6</accession>
<name>A0ABX0YQZ6_STRTL</name>
<dbReference type="Proteomes" id="UP000635996">
    <property type="component" value="Unassembled WGS sequence"/>
</dbReference>
<dbReference type="EMBL" id="JAATEL010000010">
    <property type="protein sequence ID" value="NJP15011.1"/>
    <property type="molecule type" value="Genomic_DNA"/>
</dbReference>
<evidence type="ECO:0000256" key="1">
    <source>
        <dbReference type="SAM" id="MobiDB-lite"/>
    </source>
</evidence>
<protein>
    <submittedName>
        <fullName evidence="2">Tetratricopeptide repeat protein</fullName>
    </submittedName>
</protein>
<feature type="region of interest" description="Disordered" evidence="1">
    <location>
        <begin position="122"/>
        <end position="280"/>
    </location>
</feature>
<feature type="region of interest" description="Disordered" evidence="1">
    <location>
        <begin position="1"/>
        <end position="25"/>
    </location>
</feature>
<feature type="compositionally biased region" description="Gly residues" evidence="1">
    <location>
        <begin position="132"/>
        <end position="144"/>
    </location>
</feature>
<proteinExistence type="predicted"/>
<comment type="caution">
    <text evidence="2">The sequence shown here is derived from an EMBL/GenBank/DDBJ whole genome shotgun (WGS) entry which is preliminary data.</text>
</comment>
<evidence type="ECO:0000313" key="3">
    <source>
        <dbReference type="Proteomes" id="UP000635996"/>
    </source>
</evidence>
<feature type="compositionally biased region" description="Low complexity" evidence="1">
    <location>
        <begin position="202"/>
        <end position="227"/>
    </location>
</feature>
<dbReference type="RefSeq" id="WP_168131543.1">
    <property type="nucleotide sequence ID" value="NZ_BMVZ01000014.1"/>
</dbReference>